<evidence type="ECO:0000256" key="6">
    <source>
        <dbReference type="SAM" id="Phobius"/>
    </source>
</evidence>
<feature type="transmembrane region" description="Helical" evidence="6">
    <location>
        <begin position="494"/>
        <end position="517"/>
    </location>
</feature>
<dbReference type="SUPFAM" id="SSF81324">
    <property type="entry name" value="Voltage-gated potassium channels"/>
    <property type="match status" value="2"/>
</dbReference>
<sequence>MTLRSPQLNSEGYVRFSDDLLQVPIALQDAPTLNHQIEPGGGGGGDHNQNDVIGSRSSFYDHAHHRNGTDVVELSPSSGQGQTNDFLPWEMNYHEAAIFLEEGANNDKFDSHPGHPGALPAYLLVHNDWYYGLDLATSLILLSLALGEEPAVRAFRLPVAVHSTIELLALLVIGVELTLKLRWIGWGSVLKHKRTMLKCLTLAVMFIEAFIVLVRQSSHFRVTRSLRPIFIVDTRYLGGVRRFIRQIFQSLPPIFDMLLLIFFFVSIYAILGFFIFSSNPNDTHFATLFDSFVSMFVLLTTANFPDVMMPAYSLSKWNSLFFISFLCIVLYILMNLMLAVVYETFTTIERNKFRKLLLHKRKATQHAFKLLTTLQNPDQVKFQQFAGLMRYYAPDKGPRDVVLMFAYLNTSRSGSLSMNEMYRVYDAVMMTWQPQYSHIPWYHNTHESIQTVCTRLHEAINWPYFEHIVYALIMCNGFAMVYRATQPYPTLQESAFSFCASWDAVFFAVVFSIEALVKLAALGSQYFESGWNFYDFLVTYGSLLSIFVMYTNPTFYYVVVLRPLRLLRLFKMKKRYRDIIGTLALLSPLIRSAGVVMLVLYYFFAIIGMELFAQYDMKNCCNGTSVEDFYKYTGRSTSNESASATSGYYYLNTFANLAVSYVTLFELTVVNNWFIVMNGYAAVVTSFTRVYFIMFYLLTMVVLTIVVASVLEAFRFRIQYKRQTSKRDEEKLLHEEVDLKWDEIQSWIQDFQLLEKLRNDLVVGGIATFVGRRPRNREVLQRRMYRSEIDQWMNDANELESNHQDPAD</sequence>
<feature type="region of interest" description="Disordered" evidence="5">
    <location>
        <begin position="33"/>
        <end position="54"/>
    </location>
</feature>
<dbReference type="EMBL" id="HBUF01298576">
    <property type="protein sequence ID" value="CAG6690651.1"/>
    <property type="molecule type" value="Transcribed_RNA"/>
</dbReference>
<feature type="transmembrane region" description="Helical" evidence="6">
    <location>
        <begin position="690"/>
        <end position="714"/>
    </location>
</feature>
<dbReference type="EMBL" id="HBUF01298577">
    <property type="protein sequence ID" value="CAG6690652.1"/>
    <property type="molecule type" value="Transcribed_RNA"/>
</dbReference>
<protein>
    <submittedName>
        <fullName evidence="8">Two pore calcium channel protein 1</fullName>
    </submittedName>
</protein>
<dbReference type="EMBL" id="HBUF01298578">
    <property type="protein sequence ID" value="CAG6690653.1"/>
    <property type="molecule type" value="Transcribed_RNA"/>
</dbReference>
<dbReference type="InterPro" id="IPR005821">
    <property type="entry name" value="Ion_trans_dom"/>
</dbReference>
<evidence type="ECO:0000256" key="3">
    <source>
        <dbReference type="ARBA" id="ARBA00022989"/>
    </source>
</evidence>
<feature type="transmembrane region" description="Helical" evidence="6">
    <location>
        <begin position="320"/>
        <end position="342"/>
    </location>
</feature>
<keyword evidence="4 6" id="KW-0472">Membrane</keyword>
<dbReference type="InterPro" id="IPR027359">
    <property type="entry name" value="Volt_channel_dom_sf"/>
</dbReference>
<evidence type="ECO:0000256" key="4">
    <source>
        <dbReference type="ARBA" id="ARBA00023136"/>
    </source>
</evidence>
<dbReference type="Gene3D" id="1.20.120.350">
    <property type="entry name" value="Voltage-gated potassium channels. Chain C"/>
    <property type="match status" value="1"/>
</dbReference>
<feature type="transmembrane region" description="Helical" evidence="6">
    <location>
        <begin position="579"/>
        <end position="604"/>
    </location>
</feature>
<evidence type="ECO:0000259" key="7">
    <source>
        <dbReference type="Pfam" id="PF00520"/>
    </source>
</evidence>
<reference evidence="8" key="1">
    <citation type="submission" date="2021-05" db="EMBL/GenBank/DDBJ databases">
        <authorList>
            <person name="Alioto T."/>
            <person name="Alioto T."/>
            <person name="Gomez Garrido J."/>
        </authorList>
    </citation>
    <scope>NUCLEOTIDE SEQUENCE</scope>
</reference>
<evidence type="ECO:0000256" key="5">
    <source>
        <dbReference type="SAM" id="MobiDB-lite"/>
    </source>
</evidence>
<proteinExistence type="predicted"/>
<dbReference type="GO" id="GO:0005765">
    <property type="term" value="C:lysosomal membrane"/>
    <property type="evidence" value="ECO:0007669"/>
    <property type="project" value="InterPro"/>
</dbReference>
<feature type="transmembrane region" description="Helical" evidence="6">
    <location>
        <begin position="288"/>
        <end position="308"/>
    </location>
</feature>
<dbReference type="FunFam" id="1.10.287.70:FF:000062">
    <property type="entry name" value="Two pore calcium channel protein 1"/>
    <property type="match status" value="1"/>
</dbReference>
<dbReference type="GO" id="GO:0010008">
    <property type="term" value="C:endosome membrane"/>
    <property type="evidence" value="ECO:0007669"/>
    <property type="project" value="TreeGrafter"/>
</dbReference>
<keyword evidence="3 6" id="KW-1133">Transmembrane helix</keyword>
<dbReference type="EMBL" id="HBUF01298579">
    <property type="protein sequence ID" value="CAG6690654.1"/>
    <property type="molecule type" value="Transcribed_RNA"/>
</dbReference>
<organism evidence="8">
    <name type="scientific">Cacopsylla melanoneura</name>
    <dbReference type="NCBI Taxonomy" id="428564"/>
    <lineage>
        <taxon>Eukaryota</taxon>
        <taxon>Metazoa</taxon>
        <taxon>Ecdysozoa</taxon>
        <taxon>Arthropoda</taxon>
        <taxon>Hexapoda</taxon>
        <taxon>Insecta</taxon>
        <taxon>Pterygota</taxon>
        <taxon>Neoptera</taxon>
        <taxon>Paraneoptera</taxon>
        <taxon>Hemiptera</taxon>
        <taxon>Sternorrhyncha</taxon>
        <taxon>Psylloidea</taxon>
        <taxon>Psyllidae</taxon>
        <taxon>Psyllinae</taxon>
        <taxon>Cacopsylla</taxon>
    </lineage>
</organism>
<comment type="subcellular location">
    <subcellularLocation>
        <location evidence="1">Membrane</location>
        <topology evidence="1">Multi-pass membrane protein</topology>
    </subcellularLocation>
</comment>
<feature type="transmembrane region" description="Helical" evidence="6">
    <location>
        <begin position="537"/>
        <end position="559"/>
    </location>
</feature>
<dbReference type="PANTHER" id="PTHR46474">
    <property type="entry name" value="TWO PORE CALCIUM CHANNEL PROTEIN 1"/>
    <property type="match status" value="1"/>
</dbReference>
<feature type="transmembrane region" description="Helical" evidence="6">
    <location>
        <begin position="254"/>
        <end position="276"/>
    </location>
</feature>
<dbReference type="PANTHER" id="PTHR46474:SF1">
    <property type="entry name" value="TWO PORE CHANNEL PROTEIN 1"/>
    <property type="match status" value="1"/>
</dbReference>
<evidence type="ECO:0000256" key="2">
    <source>
        <dbReference type="ARBA" id="ARBA00022692"/>
    </source>
</evidence>
<dbReference type="Pfam" id="PF00520">
    <property type="entry name" value="Ion_trans"/>
    <property type="match status" value="2"/>
</dbReference>
<feature type="domain" description="Ion transport" evidence="7">
    <location>
        <begin position="462"/>
        <end position="714"/>
    </location>
</feature>
<accession>A0A8D8TKZ2</accession>
<dbReference type="GO" id="GO:0022832">
    <property type="term" value="F:voltage-gated channel activity"/>
    <property type="evidence" value="ECO:0007669"/>
    <property type="project" value="InterPro"/>
</dbReference>
<evidence type="ECO:0000313" key="8">
    <source>
        <dbReference type="EMBL" id="CAG6690651.1"/>
    </source>
</evidence>
<name>A0A8D8TKZ2_9HEMI</name>
<dbReference type="GO" id="GO:0005216">
    <property type="term" value="F:monoatomic ion channel activity"/>
    <property type="evidence" value="ECO:0007669"/>
    <property type="project" value="InterPro"/>
</dbReference>
<keyword evidence="2 6" id="KW-0812">Transmembrane</keyword>
<feature type="domain" description="Ion transport" evidence="7">
    <location>
        <begin position="160"/>
        <end position="351"/>
    </location>
</feature>
<dbReference type="AlphaFoldDB" id="A0A8D8TKZ2"/>
<dbReference type="Gene3D" id="1.10.287.70">
    <property type="match status" value="2"/>
</dbReference>
<dbReference type="InterPro" id="IPR028801">
    <property type="entry name" value="TPC1_animal"/>
</dbReference>
<evidence type="ECO:0000256" key="1">
    <source>
        <dbReference type="ARBA" id="ARBA00004141"/>
    </source>
</evidence>